<organism evidence="3 4">
    <name type="scientific">Camelina sativa</name>
    <name type="common">False flax</name>
    <name type="synonym">Myagrum sativum</name>
    <dbReference type="NCBI Taxonomy" id="90675"/>
    <lineage>
        <taxon>Eukaryota</taxon>
        <taxon>Viridiplantae</taxon>
        <taxon>Streptophyta</taxon>
        <taxon>Embryophyta</taxon>
        <taxon>Tracheophyta</taxon>
        <taxon>Spermatophyta</taxon>
        <taxon>Magnoliopsida</taxon>
        <taxon>eudicotyledons</taxon>
        <taxon>Gunneridae</taxon>
        <taxon>Pentapetalae</taxon>
        <taxon>rosids</taxon>
        <taxon>malvids</taxon>
        <taxon>Brassicales</taxon>
        <taxon>Brassicaceae</taxon>
        <taxon>Camelineae</taxon>
        <taxon>Camelina</taxon>
    </lineage>
</organism>
<name>A0ABM1RSQ0_CAMSA</name>
<feature type="signal peptide" evidence="2">
    <location>
        <begin position="1"/>
        <end position="20"/>
    </location>
</feature>
<reference evidence="3" key="1">
    <citation type="journal article" date="2014" name="Nat. Commun.">
        <title>The emerging biofuel crop Camelina sativa retains a highly undifferentiated hexaploid genome structure.</title>
        <authorList>
            <person name="Kagale S."/>
            <person name="Koh C."/>
            <person name="Nixon J."/>
            <person name="Bollina V."/>
            <person name="Clarke W.E."/>
            <person name="Tuteja R."/>
            <person name="Spillane C."/>
            <person name="Robinson S.J."/>
            <person name="Links M.G."/>
            <person name="Clarke C."/>
            <person name="Higgins E.E."/>
            <person name="Huebert T."/>
            <person name="Sharpe A.G."/>
            <person name="Parkin I.A."/>
        </authorList>
    </citation>
    <scope>NUCLEOTIDE SEQUENCE [LARGE SCALE GENOMIC DNA]</scope>
    <source>
        <strain evidence="3">cv. DH55</strain>
    </source>
</reference>
<reference evidence="4" key="2">
    <citation type="submission" date="2025-08" db="UniProtKB">
        <authorList>
            <consortium name="RefSeq"/>
        </authorList>
    </citation>
    <scope>IDENTIFICATION</scope>
    <source>
        <tissue evidence="4">Leaf</tissue>
    </source>
</reference>
<proteinExistence type="predicted"/>
<keyword evidence="2" id="KW-0732">Signal</keyword>
<dbReference type="RefSeq" id="XP_019102038.1">
    <property type="nucleotide sequence ID" value="XM_019246493.1"/>
</dbReference>
<feature type="compositionally biased region" description="Polar residues" evidence="1">
    <location>
        <begin position="144"/>
        <end position="164"/>
    </location>
</feature>
<evidence type="ECO:0000313" key="3">
    <source>
        <dbReference type="Proteomes" id="UP000694864"/>
    </source>
</evidence>
<evidence type="ECO:0000256" key="1">
    <source>
        <dbReference type="SAM" id="MobiDB-lite"/>
    </source>
</evidence>
<feature type="region of interest" description="Disordered" evidence="1">
    <location>
        <begin position="137"/>
        <end position="164"/>
    </location>
</feature>
<protein>
    <submittedName>
        <fullName evidence="4">Uncharacterized protein LOC104792897 isoform X1</fullName>
    </submittedName>
</protein>
<gene>
    <name evidence="4" type="primary">LOC104792897</name>
</gene>
<evidence type="ECO:0000256" key="2">
    <source>
        <dbReference type="SAM" id="SignalP"/>
    </source>
</evidence>
<dbReference type="Proteomes" id="UP000694864">
    <property type="component" value="Chromosome 6"/>
</dbReference>
<sequence length="164" mass="19167">MHYGCNVFFLLLQAEMKLIAKEEADPDYTGLKWGDENRIESEFVLLRRRKNLRNQARELRISSVSGEGQEEHDREALLQNMKSEIERLRLLNERLNGKELDGLNYYELEILRCEISIGWGNVMRERLRRREESISRGEMLKGVSGQTEHGQSSMDNATTQDHNV</sequence>
<dbReference type="GeneID" id="104792897"/>
<evidence type="ECO:0000313" key="4">
    <source>
        <dbReference type="RefSeq" id="XP_019102038.1"/>
    </source>
</evidence>
<feature type="chain" id="PRO_5047276926" evidence="2">
    <location>
        <begin position="21"/>
        <end position="164"/>
    </location>
</feature>
<accession>A0ABM1RSQ0</accession>
<keyword evidence="3" id="KW-1185">Reference proteome</keyword>